<sequence length="376" mass="40364">MPQLTEPANLPPAPYNNSDVKFLNATLRQTFKVSRGARRVRMRFTNVFGGSNLDITSAWLARPLNGSVGTSSIVARSQHQLTFSNLTSFSVPNGALVVSDPVHMDVANNENLTVSMYLGGGQAGADITSHPGSRTTTYIAAGDQTRSSNVTDAVTTEHWYFIDALEVEQQQGRAIVIVGDSLTDGRASTENGNDRWPDQFYARFPHDTAVTYLNQAAGGNRVLADGLGPNALGRIDRDVLAQTGAHWVILFEGVNDIGTADATPAAQDAVVKQLLAAYDQIITRVHAQGKTIYGATITPFGLNTYGSALREASRQTVNDWIRSSQHFDAVLDFDAVVRDPANHSVIASKYDSGDGLHMNPAGYGALAASIPLSLFE</sequence>
<organism evidence="2 3">
    <name type="scientific">Acaromyces ingoldii</name>
    <dbReference type="NCBI Taxonomy" id="215250"/>
    <lineage>
        <taxon>Eukaryota</taxon>
        <taxon>Fungi</taxon>
        <taxon>Dikarya</taxon>
        <taxon>Basidiomycota</taxon>
        <taxon>Ustilaginomycotina</taxon>
        <taxon>Exobasidiomycetes</taxon>
        <taxon>Exobasidiales</taxon>
        <taxon>Cryptobasidiaceae</taxon>
        <taxon>Acaromyces</taxon>
    </lineage>
</organism>
<dbReference type="SUPFAM" id="SSF52266">
    <property type="entry name" value="SGNH hydrolase"/>
    <property type="match status" value="1"/>
</dbReference>
<proteinExistence type="predicted"/>
<dbReference type="RefSeq" id="XP_025375175.1">
    <property type="nucleotide sequence ID" value="XM_025523695.1"/>
</dbReference>
<evidence type="ECO:0000313" key="3">
    <source>
        <dbReference type="Proteomes" id="UP000245768"/>
    </source>
</evidence>
<dbReference type="PANTHER" id="PTHR43784:SF2">
    <property type="entry name" value="GDSL-LIKE LIPASE_ACYLHYDROLASE, PUTATIVE (AFU_ORTHOLOGUE AFUA_2G00820)-RELATED"/>
    <property type="match status" value="1"/>
</dbReference>
<gene>
    <name evidence="2" type="ORF">FA10DRAFT_281475</name>
</gene>
<dbReference type="STRING" id="215250.A0A316YEY1"/>
<dbReference type="InParanoid" id="A0A316YEY1"/>
<dbReference type="EMBL" id="KZ819639">
    <property type="protein sequence ID" value="PWN87977.1"/>
    <property type="molecule type" value="Genomic_DNA"/>
</dbReference>
<keyword evidence="2" id="KW-0378">Hydrolase</keyword>
<evidence type="ECO:0000259" key="1">
    <source>
        <dbReference type="Pfam" id="PF13472"/>
    </source>
</evidence>
<dbReference type="AlphaFoldDB" id="A0A316YEY1"/>
<dbReference type="InterPro" id="IPR036514">
    <property type="entry name" value="SGNH_hydro_sf"/>
</dbReference>
<dbReference type="InterPro" id="IPR013830">
    <property type="entry name" value="SGNH_hydro"/>
</dbReference>
<keyword evidence="3" id="KW-1185">Reference proteome</keyword>
<feature type="domain" description="SGNH hydrolase-type esterase" evidence="1">
    <location>
        <begin position="178"/>
        <end position="364"/>
    </location>
</feature>
<dbReference type="OrthoDB" id="10071171at2759"/>
<dbReference type="Proteomes" id="UP000245768">
    <property type="component" value="Unassembled WGS sequence"/>
</dbReference>
<name>A0A316YEY1_9BASI</name>
<evidence type="ECO:0000313" key="2">
    <source>
        <dbReference type="EMBL" id="PWN87977.1"/>
    </source>
</evidence>
<accession>A0A316YEY1</accession>
<dbReference type="Gene3D" id="3.40.50.1110">
    <property type="entry name" value="SGNH hydrolase"/>
    <property type="match status" value="1"/>
</dbReference>
<protein>
    <submittedName>
        <fullName evidence="2">Extracellular GDSL-like lipase/acylhydrolase</fullName>
    </submittedName>
</protein>
<dbReference type="InterPro" id="IPR053140">
    <property type="entry name" value="GDSL_Rv0518-like"/>
</dbReference>
<dbReference type="GeneID" id="37045611"/>
<dbReference type="Pfam" id="PF13472">
    <property type="entry name" value="Lipase_GDSL_2"/>
    <property type="match status" value="1"/>
</dbReference>
<dbReference type="PANTHER" id="PTHR43784">
    <property type="entry name" value="GDSL-LIKE LIPASE/ACYLHYDROLASE, PUTATIVE (AFU_ORTHOLOGUE AFUA_2G00820)-RELATED"/>
    <property type="match status" value="1"/>
</dbReference>
<dbReference type="CDD" id="cd01830">
    <property type="entry name" value="XynE_like"/>
    <property type="match status" value="1"/>
</dbReference>
<dbReference type="GO" id="GO:0016787">
    <property type="term" value="F:hydrolase activity"/>
    <property type="evidence" value="ECO:0007669"/>
    <property type="project" value="UniProtKB-KW"/>
</dbReference>
<reference evidence="2 3" key="1">
    <citation type="journal article" date="2018" name="Mol. Biol. Evol.">
        <title>Broad Genomic Sampling Reveals a Smut Pathogenic Ancestry of the Fungal Clade Ustilaginomycotina.</title>
        <authorList>
            <person name="Kijpornyongpan T."/>
            <person name="Mondo S.J."/>
            <person name="Barry K."/>
            <person name="Sandor L."/>
            <person name="Lee J."/>
            <person name="Lipzen A."/>
            <person name="Pangilinan J."/>
            <person name="LaButti K."/>
            <person name="Hainaut M."/>
            <person name="Henrissat B."/>
            <person name="Grigoriev I.V."/>
            <person name="Spatafora J.W."/>
            <person name="Aime M.C."/>
        </authorList>
    </citation>
    <scope>NUCLEOTIDE SEQUENCE [LARGE SCALE GENOMIC DNA]</scope>
    <source>
        <strain evidence="2 3">MCA 4198</strain>
    </source>
</reference>